<accession>A0A329R819</accession>
<proteinExistence type="predicted"/>
<protein>
    <submittedName>
        <fullName evidence="2">Uncharacterized protein</fullName>
    </submittedName>
</protein>
<sequence length="103" mass="11843">MKQLPVIFSFLFIILGICIITISKIIEEVIPKLGFAAYQVAAAGSYTPDNYYVNFELNYWIGAICILSGIVYLISKTNFIQNYINEVKLRNKEFDESNKNNYE</sequence>
<reference evidence="2 3" key="1">
    <citation type="submission" date="2018-04" db="EMBL/GenBank/DDBJ databases">
        <title>Paenibacillus taichungensis Genome sequencing and assembly.</title>
        <authorList>
            <person name="Xu J."/>
            <person name="Rensing C."/>
            <person name="Mazhar H.S."/>
        </authorList>
    </citation>
    <scope>NUCLEOTIDE SEQUENCE [LARGE SCALE GENOMIC DNA]</scope>
    <source>
        <strain evidence="2 3">NC1</strain>
    </source>
</reference>
<organism evidence="2 3">
    <name type="scientific">Paenibacillus taichungensis</name>
    <dbReference type="NCBI Taxonomy" id="484184"/>
    <lineage>
        <taxon>Bacteria</taxon>
        <taxon>Bacillati</taxon>
        <taxon>Bacillota</taxon>
        <taxon>Bacilli</taxon>
        <taxon>Bacillales</taxon>
        <taxon>Paenibacillaceae</taxon>
        <taxon>Paenibacillus</taxon>
    </lineage>
</organism>
<feature type="transmembrane region" description="Helical" evidence="1">
    <location>
        <begin position="7"/>
        <end position="26"/>
    </location>
</feature>
<comment type="caution">
    <text evidence="2">The sequence shown here is derived from an EMBL/GenBank/DDBJ whole genome shotgun (WGS) entry which is preliminary data.</text>
</comment>
<name>A0A329R819_9BACL</name>
<dbReference type="AlphaFoldDB" id="A0A329R819"/>
<evidence type="ECO:0000313" key="2">
    <source>
        <dbReference type="EMBL" id="RAW19298.1"/>
    </source>
</evidence>
<keyword evidence="1" id="KW-0472">Membrane</keyword>
<gene>
    <name evidence="2" type="ORF">DC345_00480</name>
</gene>
<keyword evidence="1" id="KW-1133">Transmembrane helix</keyword>
<feature type="transmembrane region" description="Helical" evidence="1">
    <location>
        <begin position="57"/>
        <end position="75"/>
    </location>
</feature>
<evidence type="ECO:0000256" key="1">
    <source>
        <dbReference type="SAM" id="Phobius"/>
    </source>
</evidence>
<dbReference type="RefSeq" id="WP_113051439.1">
    <property type="nucleotide sequence ID" value="NZ_QEVW01000001.1"/>
</dbReference>
<dbReference type="EMBL" id="QEVW01000001">
    <property type="protein sequence ID" value="RAW19298.1"/>
    <property type="molecule type" value="Genomic_DNA"/>
</dbReference>
<evidence type="ECO:0000313" key="3">
    <source>
        <dbReference type="Proteomes" id="UP000250642"/>
    </source>
</evidence>
<dbReference type="Proteomes" id="UP000250642">
    <property type="component" value="Unassembled WGS sequence"/>
</dbReference>
<keyword evidence="1" id="KW-0812">Transmembrane</keyword>